<organism evidence="4 5">
    <name type="scientific">Trichobilharzia regenti</name>
    <name type="common">Nasal bird schistosome</name>
    <dbReference type="NCBI Taxonomy" id="157069"/>
    <lineage>
        <taxon>Eukaryota</taxon>
        <taxon>Metazoa</taxon>
        <taxon>Spiralia</taxon>
        <taxon>Lophotrochozoa</taxon>
        <taxon>Platyhelminthes</taxon>
        <taxon>Trematoda</taxon>
        <taxon>Digenea</taxon>
        <taxon>Strigeidida</taxon>
        <taxon>Schistosomatoidea</taxon>
        <taxon>Schistosomatidae</taxon>
        <taxon>Trichobilharzia</taxon>
    </lineage>
</organism>
<evidence type="ECO:0000313" key="5">
    <source>
        <dbReference type="WBParaSite" id="TREG1_75440.1"/>
    </source>
</evidence>
<dbReference type="InterPro" id="IPR051428">
    <property type="entry name" value="Sphingo_Act-Surfact_Prot"/>
</dbReference>
<keyword evidence="4" id="KW-1185">Reference proteome</keyword>
<dbReference type="InterPro" id="IPR011001">
    <property type="entry name" value="Saposin-like"/>
</dbReference>
<keyword evidence="1" id="KW-1015">Disulfide bond</keyword>
<dbReference type="SUPFAM" id="SSF47862">
    <property type="entry name" value="Saposin"/>
    <property type="match status" value="1"/>
</dbReference>
<evidence type="ECO:0000259" key="3">
    <source>
        <dbReference type="PROSITE" id="PS50015"/>
    </source>
</evidence>
<feature type="chain" id="PRO_5041723162" description="Saposin B-type domain-containing protein" evidence="2">
    <location>
        <begin position="18"/>
        <end position="195"/>
    </location>
</feature>
<dbReference type="Proteomes" id="UP000050795">
    <property type="component" value="Unassembled WGS sequence"/>
</dbReference>
<dbReference type="SMART" id="SM00741">
    <property type="entry name" value="SapB"/>
    <property type="match status" value="1"/>
</dbReference>
<reference evidence="5" key="2">
    <citation type="submission" date="2023-11" db="UniProtKB">
        <authorList>
            <consortium name="WormBaseParasite"/>
        </authorList>
    </citation>
    <scope>IDENTIFICATION</scope>
</reference>
<sequence length="195" mass="22250">MFTYLLVAVFALEFVTSTKHSQLNNDVKNLACQALEFTHEEGVRILKQDKFRENIIKYVLSVTCGHLEKKTERHRCNLYMTGATRRFLRNFVESSKHKHLKSMQNWCKSYTTNLKDDNSTIVCSGCETIVSFLKTMTASQSGKNIIHMIVEKVCALTGAFQTQCSLIGSYFVDNYIQTLADLTSEQVCQKIHICA</sequence>
<proteinExistence type="predicted"/>
<name>A0AA85K3K7_TRIRE</name>
<evidence type="ECO:0000256" key="1">
    <source>
        <dbReference type="ARBA" id="ARBA00023157"/>
    </source>
</evidence>
<dbReference type="InterPro" id="IPR008139">
    <property type="entry name" value="SaposinB_dom"/>
</dbReference>
<reference evidence="4" key="1">
    <citation type="submission" date="2022-06" db="EMBL/GenBank/DDBJ databases">
        <authorList>
            <person name="Berger JAMES D."/>
            <person name="Berger JAMES D."/>
        </authorList>
    </citation>
    <scope>NUCLEOTIDE SEQUENCE [LARGE SCALE GENOMIC DNA]</scope>
</reference>
<dbReference type="PROSITE" id="PS50015">
    <property type="entry name" value="SAP_B"/>
    <property type="match status" value="1"/>
</dbReference>
<dbReference type="WBParaSite" id="TREG1_75440.1">
    <property type="protein sequence ID" value="TREG1_75440.1"/>
    <property type="gene ID" value="TREG1_75440"/>
</dbReference>
<keyword evidence="2" id="KW-0732">Signal</keyword>
<protein>
    <recommendedName>
        <fullName evidence="3">Saposin B-type domain-containing protein</fullName>
    </recommendedName>
</protein>
<accession>A0AA85K3K7</accession>
<evidence type="ECO:0000256" key="2">
    <source>
        <dbReference type="SAM" id="SignalP"/>
    </source>
</evidence>
<dbReference type="AlphaFoldDB" id="A0AA85K3K7"/>
<evidence type="ECO:0000313" key="4">
    <source>
        <dbReference type="Proteomes" id="UP000050795"/>
    </source>
</evidence>
<feature type="domain" description="Saposin B-type" evidence="3">
    <location>
        <begin position="119"/>
        <end position="195"/>
    </location>
</feature>
<dbReference type="Gene3D" id="1.10.225.10">
    <property type="entry name" value="Saposin-like"/>
    <property type="match status" value="1"/>
</dbReference>
<dbReference type="PANTHER" id="PTHR11480">
    <property type="entry name" value="SAPOSIN-RELATED"/>
    <property type="match status" value="1"/>
</dbReference>
<feature type="signal peptide" evidence="2">
    <location>
        <begin position="1"/>
        <end position="17"/>
    </location>
</feature>